<dbReference type="InterPro" id="IPR035644">
    <property type="entry name" value="MraZ_C"/>
</dbReference>
<keyword evidence="9" id="KW-0132">Cell division</keyword>
<dbReference type="EMBL" id="NRRU01000030">
    <property type="protein sequence ID" value="MBK1713049.1"/>
    <property type="molecule type" value="Genomic_DNA"/>
</dbReference>
<organism evidence="9 10">
    <name type="scientific">Rubrivivax gelatinosus</name>
    <name type="common">Rhodocyclus gelatinosus</name>
    <name type="synonym">Rhodopseudomonas gelatinosa</name>
    <dbReference type="NCBI Taxonomy" id="28068"/>
    <lineage>
        <taxon>Bacteria</taxon>
        <taxon>Pseudomonadati</taxon>
        <taxon>Pseudomonadota</taxon>
        <taxon>Betaproteobacteria</taxon>
        <taxon>Burkholderiales</taxon>
        <taxon>Sphaerotilaceae</taxon>
        <taxon>Rubrivivax</taxon>
    </lineage>
</organism>
<keyword evidence="9" id="KW-0131">Cell cycle</keyword>
<evidence type="ECO:0000256" key="1">
    <source>
        <dbReference type="ARBA" id="ARBA00013860"/>
    </source>
</evidence>
<dbReference type="PANTHER" id="PTHR34701:SF1">
    <property type="entry name" value="TRANSCRIPTIONAL REGULATOR MRAZ"/>
    <property type="match status" value="1"/>
</dbReference>
<sequence>MPSFAFRGGPVLTLDAKGRITVPARWRDVLMSTVQGQMVVAKNASGCLTLYPRPVWDTFEAELVRLPMKYEGWRRMYIGSATEVEIDAASRVLLPPELRAWAGLEREVVFMGVGDKFELWDKARYEAAEALTIASGLPEELQNQVAG</sequence>
<dbReference type="InterPro" id="IPR035642">
    <property type="entry name" value="MraZ_N"/>
</dbReference>
<dbReference type="Pfam" id="PF02381">
    <property type="entry name" value="MraZ"/>
    <property type="match status" value="2"/>
</dbReference>
<dbReference type="HAMAP" id="MF_01008">
    <property type="entry name" value="MraZ"/>
    <property type="match status" value="1"/>
</dbReference>
<evidence type="ECO:0000256" key="5">
    <source>
        <dbReference type="ARBA" id="ARBA00023125"/>
    </source>
</evidence>
<dbReference type="PANTHER" id="PTHR34701">
    <property type="entry name" value="TRANSCRIPTIONAL REGULATOR MRAZ"/>
    <property type="match status" value="1"/>
</dbReference>
<evidence type="ECO:0000256" key="7">
    <source>
        <dbReference type="HAMAP-Rule" id="MF_01008"/>
    </source>
</evidence>
<dbReference type="SUPFAM" id="SSF89447">
    <property type="entry name" value="AbrB/MazE/MraZ-like"/>
    <property type="match status" value="1"/>
</dbReference>
<evidence type="ECO:0000256" key="4">
    <source>
        <dbReference type="ARBA" id="ARBA00023015"/>
    </source>
</evidence>
<evidence type="ECO:0000259" key="8">
    <source>
        <dbReference type="PROSITE" id="PS51740"/>
    </source>
</evidence>
<dbReference type="Proteomes" id="UP001041814">
    <property type="component" value="Unassembled WGS sequence"/>
</dbReference>
<evidence type="ECO:0000256" key="2">
    <source>
        <dbReference type="ARBA" id="ARBA00022490"/>
    </source>
</evidence>
<dbReference type="GO" id="GO:0051301">
    <property type="term" value="P:cell division"/>
    <property type="evidence" value="ECO:0007669"/>
    <property type="project" value="UniProtKB-KW"/>
</dbReference>
<accession>A0ABS1DSQ5</accession>
<dbReference type="InterPro" id="IPR020603">
    <property type="entry name" value="MraZ_dom"/>
</dbReference>
<keyword evidence="6 7" id="KW-0804">Transcription</keyword>
<dbReference type="InterPro" id="IPR037914">
    <property type="entry name" value="SpoVT-AbrB_sf"/>
</dbReference>
<dbReference type="InterPro" id="IPR007159">
    <property type="entry name" value="SpoVT-AbrB_dom"/>
</dbReference>
<dbReference type="RefSeq" id="WP_200229485.1">
    <property type="nucleotide sequence ID" value="NZ_NRRU01000030.1"/>
</dbReference>
<keyword evidence="10" id="KW-1185">Reference proteome</keyword>
<dbReference type="CDD" id="cd16321">
    <property type="entry name" value="MraZ_C"/>
    <property type="match status" value="1"/>
</dbReference>
<dbReference type="NCBIfam" id="TIGR00242">
    <property type="entry name" value="division/cell wall cluster transcriptional repressor MraZ"/>
    <property type="match status" value="1"/>
</dbReference>
<reference evidence="9" key="1">
    <citation type="submission" date="2017-08" db="EMBL/GenBank/DDBJ databases">
        <authorList>
            <person name="Imhoff J.F."/>
            <person name="Rahn T."/>
            <person name="Kuenzel S."/>
            <person name="Neulinger S.C."/>
        </authorList>
    </citation>
    <scope>NUCLEOTIDE SEQUENCE</scope>
    <source>
        <strain evidence="9">IM 151</strain>
    </source>
</reference>
<keyword evidence="2 7" id="KW-0963">Cytoplasm</keyword>
<feature type="domain" description="SpoVT-AbrB" evidence="8">
    <location>
        <begin position="81"/>
        <end position="124"/>
    </location>
</feature>
<keyword evidence="4 7" id="KW-0805">Transcription regulation</keyword>
<comment type="similarity">
    <text evidence="7">Belongs to the MraZ family.</text>
</comment>
<feature type="domain" description="SpoVT-AbrB" evidence="8">
    <location>
        <begin position="9"/>
        <end position="55"/>
    </location>
</feature>
<dbReference type="InterPro" id="IPR038619">
    <property type="entry name" value="MraZ_sf"/>
</dbReference>
<keyword evidence="5 7" id="KW-0238">DNA-binding</keyword>
<evidence type="ECO:0000256" key="3">
    <source>
        <dbReference type="ARBA" id="ARBA00022737"/>
    </source>
</evidence>
<comment type="caution">
    <text evidence="9">The sequence shown here is derived from an EMBL/GenBank/DDBJ whole genome shotgun (WGS) entry which is preliminary data.</text>
</comment>
<comment type="subcellular location">
    <subcellularLocation>
        <location evidence="7">Cytoplasm</location>
        <location evidence="7">Nucleoid</location>
    </subcellularLocation>
</comment>
<reference evidence="9" key="2">
    <citation type="journal article" date="2020" name="Microorganisms">
        <title>Osmotic Adaptation and Compatible Solute Biosynthesis of Phototrophic Bacteria as Revealed from Genome Analyses.</title>
        <authorList>
            <person name="Imhoff J.F."/>
            <person name="Rahn T."/>
            <person name="Kunzel S."/>
            <person name="Keller A."/>
            <person name="Neulinger S.C."/>
        </authorList>
    </citation>
    <scope>NUCLEOTIDE SEQUENCE</scope>
    <source>
        <strain evidence="9">IM 151</strain>
    </source>
</reference>
<name>A0ABS1DSQ5_RUBGE</name>
<evidence type="ECO:0000313" key="10">
    <source>
        <dbReference type="Proteomes" id="UP001041814"/>
    </source>
</evidence>
<evidence type="ECO:0000313" key="9">
    <source>
        <dbReference type="EMBL" id="MBK1713049.1"/>
    </source>
</evidence>
<dbReference type="InterPro" id="IPR003444">
    <property type="entry name" value="MraZ"/>
</dbReference>
<dbReference type="Gene3D" id="3.40.1550.20">
    <property type="entry name" value="Transcriptional regulator MraZ domain"/>
    <property type="match status" value="1"/>
</dbReference>
<dbReference type="CDD" id="cd16320">
    <property type="entry name" value="MraZ_N"/>
    <property type="match status" value="1"/>
</dbReference>
<evidence type="ECO:0000256" key="6">
    <source>
        <dbReference type="ARBA" id="ARBA00023163"/>
    </source>
</evidence>
<protein>
    <recommendedName>
        <fullName evidence="1 7">Transcriptional regulator MraZ</fullName>
    </recommendedName>
</protein>
<proteinExistence type="inferred from homology"/>
<gene>
    <name evidence="7" type="primary">mraZ</name>
    <name evidence="9" type="ORF">CKO43_09685</name>
</gene>
<dbReference type="PROSITE" id="PS51740">
    <property type="entry name" value="SPOVT_ABRB"/>
    <property type="match status" value="2"/>
</dbReference>
<comment type="subunit">
    <text evidence="7">Forms oligomers.</text>
</comment>
<keyword evidence="3" id="KW-0677">Repeat</keyword>